<proteinExistence type="predicted"/>
<dbReference type="Proteomes" id="UP000035579">
    <property type="component" value="Chromosome"/>
</dbReference>
<protein>
    <submittedName>
        <fullName evidence="1">Uncharacterized protein</fullName>
    </submittedName>
</protein>
<gene>
    <name evidence="1" type="ORF">AA314_01008</name>
</gene>
<dbReference type="KEGG" id="age:AA314_01008"/>
<organism evidence="1 2">
    <name type="scientific">Archangium gephyra</name>
    <dbReference type="NCBI Taxonomy" id="48"/>
    <lineage>
        <taxon>Bacteria</taxon>
        <taxon>Pseudomonadati</taxon>
        <taxon>Myxococcota</taxon>
        <taxon>Myxococcia</taxon>
        <taxon>Myxococcales</taxon>
        <taxon>Cystobacterineae</taxon>
        <taxon>Archangiaceae</taxon>
        <taxon>Archangium</taxon>
    </lineage>
</organism>
<accession>A0AAC8TB28</accession>
<evidence type="ECO:0000313" key="1">
    <source>
        <dbReference type="EMBL" id="AKI99381.1"/>
    </source>
</evidence>
<sequence length="43" mass="5137">MAKDIQENLRRQTQACALSEAEWAERCEDPADWEYFDCPQECR</sequence>
<name>A0AAC8TB28_9BACT</name>
<reference evidence="1 2" key="1">
    <citation type="submission" date="2015-05" db="EMBL/GenBank/DDBJ databases">
        <title>Genome assembly of Archangium gephyra DSM 2261.</title>
        <authorList>
            <person name="Sharma G."/>
            <person name="Subramanian S."/>
        </authorList>
    </citation>
    <scope>NUCLEOTIDE SEQUENCE [LARGE SCALE GENOMIC DNA]</scope>
    <source>
        <strain evidence="1 2">DSM 2261</strain>
    </source>
</reference>
<dbReference type="AlphaFoldDB" id="A0AAC8TB28"/>
<evidence type="ECO:0000313" key="2">
    <source>
        <dbReference type="Proteomes" id="UP000035579"/>
    </source>
</evidence>
<dbReference type="EMBL" id="CP011509">
    <property type="protein sequence ID" value="AKI99381.1"/>
    <property type="molecule type" value="Genomic_DNA"/>
</dbReference>